<dbReference type="Proteomes" id="UP000026961">
    <property type="component" value="Chromosome 8"/>
</dbReference>
<feature type="region of interest" description="Disordered" evidence="1">
    <location>
        <begin position="6"/>
        <end position="26"/>
    </location>
</feature>
<name>A0A0E0AQR2_9ORYZ</name>
<reference evidence="2" key="1">
    <citation type="submission" date="2015-04" db="UniProtKB">
        <authorList>
            <consortium name="EnsemblPlants"/>
        </authorList>
    </citation>
    <scope>IDENTIFICATION</scope>
</reference>
<organism evidence="2">
    <name type="scientific">Oryza glumipatula</name>
    <dbReference type="NCBI Taxonomy" id="40148"/>
    <lineage>
        <taxon>Eukaryota</taxon>
        <taxon>Viridiplantae</taxon>
        <taxon>Streptophyta</taxon>
        <taxon>Embryophyta</taxon>
        <taxon>Tracheophyta</taxon>
        <taxon>Spermatophyta</taxon>
        <taxon>Magnoliopsida</taxon>
        <taxon>Liliopsida</taxon>
        <taxon>Poales</taxon>
        <taxon>Poaceae</taxon>
        <taxon>BOP clade</taxon>
        <taxon>Oryzoideae</taxon>
        <taxon>Oryzeae</taxon>
        <taxon>Oryzinae</taxon>
        <taxon>Oryza</taxon>
    </lineage>
</organism>
<reference evidence="2" key="2">
    <citation type="submission" date="2018-05" db="EMBL/GenBank/DDBJ databases">
        <title>OgluRS3 (Oryza glumaepatula Reference Sequence Version 3).</title>
        <authorList>
            <person name="Zhang J."/>
            <person name="Kudrna D."/>
            <person name="Lee S."/>
            <person name="Talag J."/>
            <person name="Welchert J."/>
            <person name="Wing R.A."/>
        </authorList>
    </citation>
    <scope>NUCLEOTIDE SEQUENCE [LARGE SCALE GENOMIC DNA]</scope>
</reference>
<dbReference type="Gramene" id="OGLUM08G02790.1">
    <property type="protein sequence ID" value="OGLUM08G02790.1"/>
    <property type="gene ID" value="OGLUM08G02790"/>
</dbReference>
<accession>A0A0E0AQR2</accession>
<evidence type="ECO:0000313" key="3">
    <source>
        <dbReference type="Proteomes" id="UP000026961"/>
    </source>
</evidence>
<evidence type="ECO:0000313" key="2">
    <source>
        <dbReference type="EnsemblPlants" id="OGLUM08G02790.1"/>
    </source>
</evidence>
<proteinExistence type="predicted"/>
<dbReference type="EnsemblPlants" id="OGLUM08G02790.1">
    <property type="protein sequence ID" value="OGLUM08G02790.1"/>
    <property type="gene ID" value="OGLUM08G02790"/>
</dbReference>
<keyword evidence="3" id="KW-1185">Reference proteome</keyword>
<sequence length="158" mass="17610">MVLKLLDGGGGGGGDDGFDPSAAEHKRHEQIGNLAVELKHQRLASKPSAMLASWGCRRRLIWSLAAEHKRRASRSATSPASSSTTQCIRRHNINLKCGPPNRLPCFRCELKYVCMHPEQRYTLTRVKNCGYWEPLDDPSTRKSNGKRSTTIINASSFF</sequence>
<protein>
    <submittedName>
        <fullName evidence="2">Uncharacterized protein</fullName>
    </submittedName>
</protein>
<dbReference type="HOGENOM" id="CLU_1858430_0_0_1"/>
<evidence type="ECO:0000256" key="1">
    <source>
        <dbReference type="SAM" id="MobiDB-lite"/>
    </source>
</evidence>
<dbReference type="AlphaFoldDB" id="A0A0E0AQR2"/>